<dbReference type="GO" id="GO:0043565">
    <property type="term" value="F:sequence-specific DNA binding"/>
    <property type="evidence" value="ECO:0007669"/>
    <property type="project" value="InterPro"/>
</dbReference>
<evidence type="ECO:0000256" key="2">
    <source>
        <dbReference type="ARBA" id="ARBA00022741"/>
    </source>
</evidence>
<dbReference type="SUPFAM" id="SSF52172">
    <property type="entry name" value="CheY-like"/>
    <property type="match status" value="1"/>
</dbReference>
<dbReference type="PANTHER" id="PTHR32071">
    <property type="entry name" value="TRANSCRIPTIONAL REGULATORY PROTEIN"/>
    <property type="match status" value="1"/>
</dbReference>
<dbReference type="InterPro" id="IPR003593">
    <property type="entry name" value="AAA+_ATPase"/>
</dbReference>
<dbReference type="EMBL" id="WJKJ01000353">
    <property type="protein sequence ID" value="MBD3365674.1"/>
    <property type="molecule type" value="Genomic_DNA"/>
</dbReference>
<name>A0A9D5KCH2_UNCW3</name>
<dbReference type="Gene3D" id="1.10.8.60">
    <property type="match status" value="1"/>
</dbReference>
<evidence type="ECO:0000256" key="4">
    <source>
        <dbReference type="ARBA" id="ARBA00023015"/>
    </source>
</evidence>
<sequence length="470" mass="52731">MNRRKKEDKISILLVDDEETFLEMMQDTLRPRGCQVSTALNAEQAEKKLKSRYFDVVVLDVRMPGMDGVSFLSKLADERPTQQVIMLTGHATVSMAVQAMKLGAFDFLMKPVEVDELLRTIKQASEQGRLKRRNIALEKELKRTRGSGRIIGESEQIKRIHEFIETAVASDLPVLITGETGTGKELVAQAIHANSLRSDFPIVVVDGSVLREELLASELFGHEKGAFTGAVSKKVGLFEVADRGTLFLDEIGEISFQNQSSLLRVIEHGVFRPVGGVKEVKTNVRILAATNKNIDKAVTAGEFRSDLFYRLKGLTVNVPPLRERKSDIPLLAEHFLTNRNTATGQNIKISEEAMTKLSEYDWPGNVRELKYVIELAELLARKTEEIQAKHLPDEIRGHRDYAASEKGGIISPILRCIEEKPSMTKFSDCCERYYISRLLEDFDGNKSKVARALKISSSTLYTKLHRLGLD</sequence>
<evidence type="ECO:0000256" key="1">
    <source>
        <dbReference type="ARBA" id="ARBA00022553"/>
    </source>
</evidence>
<protein>
    <submittedName>
        <fullName evidence="9">Response regulator</fullName>
    </submittedName>
</protein>
<dbReference type="Gene3D" id="3.40.50.300">
    <property type="entry name" value="P-loop containing nucleotide triphosphate hydrolases"/>
    <property type="match status" value="1"/>
</dbReference>
<keyword evidence="5" id="KW-0804">Transcription</keyword>
<dbReference type="AlphaFoldDB" id="A0A9D5KCH2"/>
<evidence type="ECO:0000313" key="9">
    <source>
        <dbReference type="EMBL" id="MBD3365674.1"/>
    </source>
</evidence>
<dbReference type="FunFam" id="3.40.50.2300:FF:000018">
    <property type="entry name" value="DNA-binding transcriptional regulator NtrC"/>
    <property type="match status" value="1"/>
</dbReference>
<feature type="domain" description="Response regulatory" evidence="8">
    <location>
        <begin position="11"/>
        <end position="125"/>
    </location>
</feature>
<dbReference type="Pfam" id="PF00072">
    <property type="entry name" value="Response_reg"/>
    <property type="match status" value="1"/>
</dbReference>
<dbReference type="SMART" id="SM00448">
    <property type="entry name" value="REC"/>
    <property type="match status" value="1"/>
</dbReference>
<evidence type="ECO:0000256" key="3">
    <source>
        <dbReference type="ARBA" id="ARBA00022840"/>
    </source>
</evidence>
<keyword evidence="1 6" id="KW-0597">Phosphoprotein</keyword>
<organism evidence="9 10">
    <name type="scientific">candidate division WOR-3 bacterium</name>
    <dbReference type="NCBI Taxonomy" id="2052148"/>
    <lineage>
        <taxon>Bacteria</taxon>
        <taxon>Bacteria division WOR-3</taxon>
    </lineage>
</organism>
<dbReference type="InterPro" id="IPR027417">
    <property type="entry name" value="P-loop_NTPase"/>
</dbReference>
<dbReference type="GO" id="GO:0005524">
    <property type="term" value="F:ATP binding"/>
    <property type="evidence" value="ECO:0007669"/>
    <property type="project" value="UniProtKB-KW"/>
</dbReference>
<keyword evidence="3" id="KW-0067">ATP-binding</keyword>
<dbReference type="SUPFAM" id="SSF52540">
    <property type="entry name" value="P-loop containing nucleoside triphosphate hydrolases"/>
    <property type="match status" value="1"/>
</dbReference>
<dbReference type="Pfam" id="PF25601">
    <property type="entry name" value="AAA_lid_14"/>
    <property type="match status" value="1"/>
</dbReference>
<feature type="domain" description="Sigma-54 factor interaction" evidence="7">
    <location>
        <begin position="150"/>
        <end position="378"/>
    </location>
</feature>
<evidence type="ECO:0000313" key="10">
    <source>
        <dbReference type="Proteomes" id="UP000630660"/>
    </source>
</evidence>
<dbReference type="GO" id="GO:0000160">
    <property type="term" value="P:phosphorelay signal transduction system"/>
    <property type="evidence" value="ECO:0007669"/>
    <property type="project" value="InterPro"/>
</dbReference>
<dbReference type="Pfam" id="PF02954">
    <property type="entry name" value="HTH_8"/>
    <property type="match status" value="1"/>
</dbReference>
<dbReference type="PROSITE" id="PS50110">
    <property type="entry name" value="RESPONSE_REGULATORY"/>
    <property type="match status" value="1"/>
</dbReference>
<dbReference type="SMART" id="SM00382">
    <property type="entry name" value="AAA"/>
    <property type="match status" value="1"/>
</dbReference>
<accession>A0A9D5KCH2</accession>
<dbReference type="PROSITE" id="PS00675">
    <property type="entry name" value="SIGMA54_INTERACT_1"/>
    <property type="match status" value="1"/>
</dbReference>
<evidence type="ECO:0000259" key="8">
    <source>
        <dbReference type="PROSITE" id="PS50110"/>
    </source>
</evidence>
<dbReference type="PROSITE" id="PS50045">
    <property type="entry name" value="SIGMA54_INTERACT_4"/>
    <property type="match status" value="1"/>
</dbReference>
<evidence type="ECO:0000256" key="5">
    <source>
        <dbReference type="ARBA" id="ARBA00023163"/>
    </source>
</evidence>
<dbReference type="InterPro" id="IPR009057">
    <property type="entry name" value="Homeodomain-like_sf"/>
</dbReference>
<evidence type="ECO:0000259" key="7">
    <source>
        <dbReference type="PROSITE" id="PS50045"/>
    </source>
</evidence>
<dbReference type="Gene3D" id="1.10.10.60">
    <property type="entry name" value="Homeodomain-like"/>
    <property type="match status" value="1"/>
</dbReference>
<dbReference type="InterPro" id="IPR025662">
    <property type="entry name" value="Sigma_54_int_dom_ATP-bd_1"/>
</dbReference>
<feature type="modified residue" description="4-aspartylphosphate" evidence="6">
    <location>
        <position position="60"/>
    </location>
</feature>
<dbReference type="InterPro" id="IPR002078">
    <property type="entry name" value="Sigma_54_int"/>
</dbReference>
<dbReference type="InterPro" id="IPR002197">
    <property type="entry name" value="HTH_Fis"/>
</dbReference>
<dbReference type="CDD" id="cd00009">
    <property type="entry name" value="AAA"/>
    <property type="match status" value="1"/>
</dbReference>
<comment type="caution">
    <text evidence="9">The sequence shown here is derived from an EMBL/GenBank/DDBJ whole genome shotgun (WGS) entry which is preliminary data.</text>
</comment>
<dbReference type="FunFam" id="3.40.50.300:FF:000006">
    <property type="entry name" value="DNA-binding transcriptional regulator NtrC"/>
    <property type="match status" value="1"/>
</dbReference>
<keyword evidence="4" id="KW-0805">Transcription regulation</keyword>
<dbReference type="Gene3D" id="3.40.50.2300">
    <property type="match status" value="1"/>
</dbReference>
<dbReference type="InterPro" id="IPR058031">
    <property type="entry name" value="AAA_lid_NorR"/>
</dbReference>
<keyword evidence="2" id="KW-0547">Nucleotide-binding</keyword>
<dbReference type="GO" id="GO:0006355">
    <property type="term" value="P:regulation of DNA-templated transcription"/>
    <property type="evidence" value="ECO:0007669"/>
    <property type="project" value="InterPro"/>
</dbReference>
<dbReference type="SUPFAM" id="SSF46689">
    <property type="entry name" value="Homeodomain-like"/>
    <property type="match status" value="1"/>
</dbReference>
<dbReference type="InterPro" id="IPR011006">
    <property type="entry name" value="CheY-like_superfamily"/>
</dbReference>
<reference evidence="9" key="1">
    <citation type="submission" date="2019-11" db="EMBL/GenBank/DDBJ databases">
        <title>Microbial mats filling the niche in hypersaline microbial mats.</title>
        <authorList>
            <person name="Wong H.L."/>
            <person name="Macleod F.I."/>
            <person name="White R.A. III"/>
            <person name="Burns B.P."/>
        </authorList>
    </citation>
    <scope>NUCLEOTIDE SEQUENCE</scope>
    <source>
        <strain evidence="9">Bin_327</strain>
    </source>
</reference>
<gene>
    <name evidence="9" type="ORF">GF359_10720</name>
</gene>
<dbReference type="Proteomes" id="UP000630660">
    <property type="component" value="Unassembled WGS sequence"/>
</dbReference>
<dbReference type="InterPro" id="IPR001789">
    <property type="entry name" value="Sig_transdc_resp-reg_receiver"/>
</dbReference>
<proteinExistence type="predicted"/>
<dbReference type="Pfam" id="PF00158">
    <property type="entry name" value="Sigma54_activat"/>
    <property type="match status" value="1"/>
</dbReference>
<evidence type="ECO:0000256" key="6">
    <source>
        <dbReference type="PROSITE-ProRule" id="PRU00169"/>
    </source>
</evidence>